<dbReference type="AlphaFoldDB" id="A0A822ZIE6"/>
<dbReference type="FunFam" id="3.40.50.2000:FF:000129">
    <property type="entry name" value="Glycosyltransferase"/>
    <property type="match status" value="1"/>
</dbReference>
<dbReference type="InterPro" id="IPR002213">
    <property type="entry name" value="UDP_glucos_trans"/>
</dbReference>
<evidence type="ECO:0000256" key="1">
    <source>
        <dbReference type="ARBA" id="ARBA00009995"/>
    </source>
</evidence>
<dbReference type="EMBL" id="DUZY01000007">
    <property type="protein sequence ID" value="DAD45884.1"/>
    <property type="molecule type" value="Genomic_DNA"/>
</dbReference>
<evidence type="ECO:0000256" key="2">
    <source>
        <dbReference type="ARBA" id="ARBA00022676"/>
    </source>
</evidence>
<reference evidence="6 7" key="1">
    <citation type="journal article" date="2020" name="Mol. Biol. Evol.">
        <title>Distinct Expression and Methylation Patterns for Genes with Different Fates following a Single Whole-Genome Duplication in Flowering Plants.</title>
        <authorList>
            <person name="Shi T."/>
            <person name="Rahmani R.S."/>
            <person name="Gugger P.F."/>
            <person name="Wang M."/>
            <person name="Li H."/>
            <person name="Zhang Y."/>
            <person name="Li Z."/>
            <person name="Wang Q."/>
            <person name="Van de Peer Y."/>
            <person name="Marchal K."/>
            <person name="Chen J."/>
        </authorList>
    </citation>
    <scope>NUCLEOTIDE SEQUENCE [LARGE SCALE GENOMIC DNA]</scope>
    <source>
        <tissue evidence="6">Leaf</tissue>
    </source>
</reference>
<evidence type="ECO:0000256" key="5">
    <source>
        <dbReference type="RuleBase" id="RU362057"/>
    </source>
</evidence>
<gene>
    <name evidence="6" type="ORF">HUJ06_004114</name>
</gene>
<accession>A0A822ZIE6</accession>
<dbReference type="GO" id="GO:0016758">
    <property type="term" value="F:hexosyltransferase activity"/>
    <property type="evidence" value="ECO:0007669"/>
    <property type="project" value="UniProtKB-ARBA"/>
</dbReference>
<dbReference type="FunFam" id="3.40.50.2000:FF:000091">
    <property type="entry name" value="Glycosyltransferase"/>
    <property type="match status" value="1"/>
</dbReference>
<evidence type="ECO:0000256" key="3">
    <source>
        <dbReference type="ARBA" id="ARBA00022679"/>
    </source>
</evidence>
<organism evidence="6 7">
    <name type="scientific">Nelumbo nucifera</name>
    <name type="common">Sacred lotus</name>
    <dbReference type="NCBI Taxonomy" id="4432"/>
    <lineage>
        <taxon>Eukaryota</taxon>
        <taxon>Viridiplantae</taxon>
        <taxon>Streptophyta</taxon>
        <taxon>Embryophyta</taxon>
        <taxon>Tracheophyta</taxon>
        <taxon>Spermatophyta</taxon>
        <taxon>Magnoliopsida</taxon>
        <taxon>Proteales</taxon>
        <taxon>Nelumbonaceae</taxon>
        <taxon>Nelumbo</taxon>
    </lineage>
</organism>
<protein>
    <recommendedName>
        <fullName evidence="5">Glycosyltransferase</fullName>
        <ecNumber evidence="5">2.4.1.-</ecNumber>
    </recommendedName>
</protein>
<sequence length="507" mass="55460">MPIWSIYLLLQSYFNLRMHFGPFLWTELRPSLNSAALCSTMAEVLHQSKTTKPHVAVLAFPFGAHAAALLNLTRRLAVAAPDVTFSFFSTAKSNCSVFGRDHLHDNIRNYDVADGIPAGDQLPRYPVEAIGLFLKASPDNFKKALEEARATSRQFTCVLSDAFLWFAADIADELGVPWVPLWTAGLCSLSTHYYTDFIRHMTHVGSTGEKCGSTVGTKASIVGNEDQPLESIPGLPPLRVGDLPEGIITGNLDSPFASMLCQMGKMLPRAAAVVVNSFRELEPTIFDDLKSKLYKCLTVGPFAILTPPPSGPDETGCLPWLDQQRTHSVVYLSFGTMTTPQPEELAAIAEGLEAKGAPFLWSLREKFQEHLPTGFVERTRGKGVLVPWAPQKLILEHPAVGVFVSHCGWNSVTESIAGGVPMVYRPLYGDQKLNGRMVSDVWRIGVEIEGGVFTRDGVVNALDLILSKDEGTKIREKVGALSEIEKKAVGPGGSSTENFKTLVHIFY</sequence>
<dbReference type="InterPro" id="IPR035595">
    <property type="entry name" value="UDP_glycos_trans_CS"/>
</dbReference>
<dbReference type="Gene3D" id="3.40.50.2000">
    <property type="entry name" value="Glycogen Phosphorylase B"/>
    <property type="match status" value="2"/>
</dbReference>
<comment type="similarity">
    <text evidence="1 4">Belongs to the UDP-glycosyltransferase family.</text>
</comment>
<evidence type="ECO:0000313" key="7">
    <source>
        <dbReference type="Proteomes" id="UP000607653"/>
    </source>
</evidence>
<comment type="caution">
    <text evidence="6">The sequence shown here is derived from an EMBL/GenBank/DDBJ whole genome shotgun (WGS) entry which is preliminary data.</text>
</comment>
<name>A0A822ZIE6_NELNU</name>
<keyword evidence="3 4" id="KW-0808">Transferase</keyword>
<dbReference type="SUPFAM" id="SSF53756">
    <property type="entry name" value="UDP-Glycosyltransferase/glycogen phosphorylase"/>
    <property type="match status" value="1"/>
</dbReference>
<evidence type="ECO:0000313" key="6">
    <source>
        <dbReference type="EMBL" id="DAD45884.1"/>
    </source>
</evidence>
<dbReference type="PROSITE" id="PS00375">
    <property type="entry name" value="UDPGT"/>
    <property type="match status" value="1"/>
</dbReference>
<dbReference type="Pfam" id="PF00201">
    <property type="entry name" value="UDPGT"/>
    <property type="match status" value="1"/>
</dbReference>
<dbReference type="PANTHER" id="PTHR11926:SF1494">
    <property type="entry name" value="FLAVONOL 3-O-GLUCOSYLTRANSFERASE UGT76E12-RELATED"/>
    <property type="match status" value="1"/>
</dbReference>
<proteinExistence type="inferred from homology"/>
<dbReference type="PANTHER" id="PTHR11926">
    <property type="entry name" value="GLUCOSYL/GLUCURONOSYL TRANSFERASES"/>
    <property type="match status" value="1"/>
</dbReference>
<keyword evidence="7" id="KW-1185">Reference proteome</keyword>
<dbReference type="Proteomes" id="UP000607653">
    <property type="component" value="Unassembled WGS sequence"/>
</dbReference>
<dbReference type="GO" id="GO:0008194">
    <property type="term" value="F:UDP-glycosyltransferase activity"/>
    <property type="evidence" value="ECO:0007669"/>
    <property type="project" value="InterPro"/>
</dbReference>
<dbReference type="CDD" id="cd03784">
    <property type="entry name" value="GT1_Gtf-like"/>
    <property type="match status" value="1"/>
</dbReference>
<evidence type="ECO:0000256" key="4">
    <source>
        <dbReference type="RuleBase" id="RU003718"/>
    </source>
</evidence>
<dbReference type="EC" id="2.4.1.-" evidence="5"/>
<keyword evidence="2 4" id="KW-0328">Glycosyltransferase</keyword>